<keyword evidence="3" id="KW-0805">Transcription regulation</keyword>
<name>A0A8S0U699_OLEEU</name>
<sequence length="244" mass="27895">MESLAIENSNEKSDIQENENVRRQSKVCLTGRWRPSEDEKLEQLVAQYGPQNWNAIAEKLGGRTGKSCRLRWHNQLDPMINKRAFSKEEEERLLAVHRVIGNKWALIAKYFPGRTDNAMKNHWHVLMARKHRVRELSTSYRKISNRYTNSFLPCSGRVSNPTPPDSCWGSKNGNFMARNDSIFTDFNRFHPYPSSLVMKMKNDFLQISCTEPSPSPPVAENTDASHLSSTTPPPFIDFLGVGAI</sequence>
<feature type="domain" description="HTH myb-type" evidence="9">
    <location>
        <begin position="77"/>
        <end position="131"/>
    </location>
</feature>
<evidence type="ECO:0000256" key="7">
    <source>
        <dbReference type="SAM" id="MobiDB-lite"/>
    </source>
</evidence>
<keyword evidence="11" id="KW-1185">Reference proteome</keyword>
<evidence type="ECO:0000256" key="2">
    <source>
        <dbReference type="ARBA" id="ARBA00022737"/>
    </source>
</evidence>
<keyword evidence="6" id="KW-0539">Nucleus</keyword>
<dbReference type="AlphaFoldDB" id="A0A8S0U699"/>
<keyword evidence="2" id="KW-0677">Repeat</keyword>
<evidence type="ECO:0000259" key="9">
    <source>
        <dbReference type="PROSITE" id="PS51294"/>
    </source>
</evidence>
<dbReference type="PANTHER" id="PTHR45614">
    <property type="entry name" value="MYB PROTEIN-RELATED"/>
    <property type="match status" value="1"/>
</dbReference>
<dbReference type="EMBL" id="CACTIH010007454">
    <property type="protein sequence ID" value="CAA3013798.1"/>
    <property type="molecule type" value="Genomic_DNA"/>
</dbReference>
<dbReference type="InterPro" id="IPR009057">
    <property type="entry name" value="Homeodomain-like_sf"/>
</dbReference>
<dbReference type="Gramene" id="OE9A025068T1">
    <property type="protein sequence ID" value="OE9A025068C1"/>
    <property type="gene ID" value="OE9A025068"/>
</dbReference>
<keyword evidence="4" id="KW-0238">DNA-binding</keyword>
<evidence type="ECO:0000256" key="1">
    <source>
        <dbReference type="ARBA" id="ARBA00004123"/>
    </source>
</evidence>
<dbReference type="InterPro" id="IPR001005">
    <property type="entry name" value="SANT/Myb"/>
</dbReference>
<evidence type="ECO:0000313" key="11">
    <source>
        <dbReference type="Proteomes" id="UP000594638"/>
    </source>
</evidence>
<protein>
    <submittedName>
        <fullName evidence="10">Myb AA</fullName>
    </submittedName>
</protein>
<evidence type="ECO:0000256" key="4">
    <source>
        <dbReference type="ARBA" id="ARBA00023125"/>
    </source>
</evidence>
<dbReference type="Gene3D" id="1.10.10.60">
    <property type="entry name" value="Homeodomain-like"/>
    <property type="match status" value="2"/>
</dbReference>
<comment type="subcellular location">
    <subcellularLocation>
        <location evidence="1">Nucleus</location>
    </subcellularLocation>
</comment>
<dbReference type="SMART" id="SM00717">
    <property type="entry name" value="SANT"/>
    <property type="match status" value="2"/>
</dbReference>
<keyword evidence="5" id="KW-0804">Transcription</keyword>
<dbReference type="InterPro" id="IPR050560">
    <property type="entry name" value="MYB_TF"/>
</dbReference>
<evidence type="ECO:0000256" key="5">
    <source>
        <dbReference type="ARBA" id="ARBA00023163"/>
    </source>
</evidence>
<feature type="domain" description="Myb-like" evidence="8">
    <location>
        <begin position="31"/>
        <end position="76"/>
    </location>
</feature>
<accession>A0A8S0U699</accession>
<dbReference type="PROSITE" id="PS50090">
    <property type="entry name" value="MYB_LIKE"/>
    <property type="match status" value="2"/>
</dbReference>
<organism evidence="10 11">
    <name type="scientific">Olea europaea subsp. europaea</name>
    <dbReference type="NCBI Taxonomy" id="158383"/>
    <lineage>
        <taxon>Eukaryota</taxon>
        <taxon>Viridiplantae</taxon>
        <taxon>Streptophyta</taxon>
        <taxon>Embryophyta</taxon>
        <taxon>Tracheophyta</taxon>
        <taxon>Spermatophyta</taxon>
        <taxon>Magnoliopsida</taxon>
        <taxon>eudicotyledons</taxon>
        <taxon>Gunneridae</taxon>
        <taxon>Pentapetalae</taxon>
        <taxon>asterids</taxon>
        <taxon>lamiids</taxon>
        <taxon>Lamiales</taxon>
        <taxon>Oleaceae</taxon>
        <taxon>Oleeae</taxon>
        <taxon>Olea</taxon>
    </lineage>
</organism>
<dbReference type="Pfam" id="PF00249">
    <property type="entry name" value="Myb_DNA-binding"/>
    <property type="match status" value="2"/>
</dbReference>
<evidence type="ECO:0000256" key="6">
    <source>
        <dbReference type="ARBA" id="ARBA00023242"/>
    </source>
</evidence>
<evidence type="ECO:0000256" key="3">
    <source>
        <dbReference type="ARBA" id="ARBA00023015"/>
    </source>
</evidence>
<dbReference type="GO" id="GO:0000978">
    <property type="term" value="F:RNA polymerase II cis-regulatory region sequence-specific DNA binding"/>
    <property type="evidence" value="ECO:0007669"/>
    <property type="project" value="TreeGrafter"/>
</dbReference>
<dbReference type="FunFam" id="1.10.10.60:FF:000060">
    <property type="entry name" value="MYB transcription factor"/>
    <property type="match status" value="1"/>
</dbReference>
<dbReference type="PANTHER" id="PTHR45614:SF221">
    <property type="entry name" value="MYB DOMAIN PROTEIN 110"/>
    <property type="match status" value="1"/>
</dbReference>
<dbReference type="CDD" id="cd00167">
    <property type="entry name" value="SANT"/>
    <property type="match status" value="2"/>
</dbReference>
<evidence type="ECO:0000313" key="10">
    <source>
        <dbReference type="EMBL" id="CAA3013798.1"/>
    </source>
</evidence>
<feature type="domain" description="Myb-like" evidence="8">
    <location>
        <begin position="77"/>
        <end position="127"/>
    </location>
</feature>
<gene>
    <name evidence="10" type="ORF">OLEA9_A025068</name>
</gene>
<dbReference type="GO" id="GO:0000981">
    <property type="term" value="F:DNA-binding transcription factor activity, RNA polymerase II-specific"/>
    <property type="evidence" value="ECO:0007669"/>
    <property type="project" value="TreeGrafter"/>
</dbReference>
<feature type="compositionally biased region" description="Basic and acidic residues" evidence="7">
    <location>
        <begin position="9"/>
        <end position="21"/>
    </location>
</feature>
<proteinExistence type="predicted"/>
<evidence type="ECO:0000259" key="8">
    <source>
        <dbReference type="PROSITE" id="PS50090"/>
    </source>
</evidence>
<reference evidence="10 11" key="1">
    <citation type="submission" date="2019-12" db="EMBL/GenBank/DDBJ databases">
        <authorList>
            <person name="Alioto T."/>
            <person name="Alioto T."/>
            <person name="Gomez Garrido J."/>
        </authorList>
    </citation>
    <scope>NUCLEOTIDE SEQUENCE [LARGE SCALE GENOMIC DNA]</scope>
</reference>
<dbReference type="OrthoDB" id="2143914at2759"/>
<feature type="domain" description="HTH myb-type" evidence="9">
    <location>
        <begin position="25"/>
        <end position="76"/>
    </location>
</feature>
<feature type="region of interest" description="Disordered" evidence="7">
    <location>
        <begin position="1"/>
        <end position="21"/>
    </location>
</feature>
<dbReference type="InterPro" id="IPR017930">
    <property type="entry name" value="Myb_dom"/>
</dbReference>
<dbReference type="SUPFAM" id="SSF46689">
    <property type="entry name" value="Homeodomain-like"/>
    <property type="match status" value="1"/>
</dbReference>
<dbReference type="PROSITE" id="PS51294">
    <property type="entry name" value="HTH_MYB"/>
    <property type="match status" value="2"/>
</dbReference>
<comment type="caution">
    <text evidence="10">The sequence shown here is derived from an EMBL/GenBank/DDBJ whole genome shotgun (WGS) entry which is preliminary data.</text>
</comment>
<feature type="region of interest" description="Disordered" evidence="7">
    <location>
        <begin position="211"/>
        <end position="230"/>
    </location>
</feature>
<dbReference type="GO" id="GO:0005634">
    <property type="term" value="C:nucleus"/>
    <property type="evidence" value="ECO:0007669"/>
    <property type="project" value="UniProtKB-SubCell"/>
</dbReference>
<dbReference type="Proteomes" id="UP000594638">
    <property type="component" value="Unassembled WGS sequence"/>
</dbReference>